<dbReference type="Pfam" id="PF02321">
    <property type="entry name" value="OEP"/>
    <property type="match status" value="1"/>
</dbReference>
<keyword evidence="4" id="KW-1134">Transmembrane beta strand</keyword>
<keyword evidence="7" id="KW-0998">Cell outer membrane</keyword>
<evidence type="ECO:0000256" key="5">
    <source>
        <dbReference type="ARBA" id="ARBA00022692"/>
    </source>
</evidence>
<evidence type="ECO:0000256" key="2">
    <source>
        <dbReference type="ARBA" id="ARBA00007613"/>
    </source>
</evidence>
<keyword evidence="10" id="KW-1185">Reference proteome</keyword>
<dbReference type="EMBL" id="VFIA01000024">
    <property type="protein sequence ID" value="MBC3793247.1"/>
    <property type="molecule type" value="Genomic_DNA"/>
</dbReference>
<keyword evidence="5" id="KW-0812">Transmembrane</keyword>
<dbReference type="Gene3D" id="1.20.1600.10">
    <property type="entry name" value="Outer membrane efflux proteins (OEP)"/>
    <property type="match status" value="1"/>
</dbReference>
<evidence type="ECO:0000256" key="8">
    <source>
        <dbReference type="SAM" id="SignalP"/>
    </source>
</evidence>
<organism evidence="9 10">
    <name type="scientific">Spirosoma utsteinense</name>
    <dbReference type="NCBI Taxonomy" id="2585773"/>
    <lineage>
        <taxon>Bacteria</taxon>
        <taxon>Pseudomonadati</taxon>
        <taxon>Bacteroidota</taxon>
        <taxon>Cytophagia</taxon>
        <taxon>Cytophagales</taxon>
        <taxon>Cytophagaceae</taxon>
        <taxon>Spirosoma</taxon>
    </lineage>
</organism>
<keyword evidence="8" id="KW-0732">Signal</keyword>
<gene>
    <name evidence="9" type="ORF">FH603_3764</name>
</gene>
<evidence type="ECO:0000256" key="6">
    <source>
        <dbReference type="ARBA" id="ARBA00023136"/>
    </source>
</evidence>
<dbReference type="InterPro" id="IPR051906">
    <property type="entry name" value="TolC-like"/>
</dbReference>
<evidence type="ECO:0000313" key="9">
    <source>
        <dbReference type="EMBL" id="MBC3793247.1"/>
    </source>
</evidence>
<evidence type="ECO:0000256" key="7">
    <source>
        <dbReference type="ARBA" id="ARBA00023237"/>
    </source>
</evidence>
<sequence length="448" mass="50102">MKTIIASAFLVGSLLATTARAQLTPPAGSAPTRQALIEQALTKSYALANNQAEQRKVQIEKQGLKNQYLPEITINPTYTHLDRDISIILPRLPYQPLPKEVYSGPYELEQQLQPQNILKATVQANMLLFSGTKIPTLSKALSFKEQAIGALADKERMTIIRDVTLAYDQLGLIAQSEQVLDEADKRLAEQVRFINKAVKEGLATPYDRSKVDLAVQDLRAKRVDLNGKRQLALARLTQLTGVPADQLSAIRPELTRLVSDMSVASVDNRPELKSLELAREATRYRQKATLSGYLPQVYAFGKNELYRKDLSAIEPYWYAGVGVRWTLFDKFASRTERRTAQQDLDISQNTLAQTRDLLTLNLQKSRSEMATANELVDVAQQKVGLARKALDIATRQYEQGLIRITERLEAETDYQKAELDYVQTIASQRAAQVAQLEATGTLTITDIN</sequence>
<comment type="similarity">
    <text evidence="2">Belongs to the outer membrane factor (OMF) (TC 1.B.17) family.</text>
</comment>
<evidence type="ECO:0000256" key="3">
    <source>
        <dbReference type="ARBA" id="ARBA00022448"/>
    </source>
</evidence>
<dbReference type="PANTHER" id="PTHR30026:SF20">
    <property type="entry name" value="OUTER MEMBRANE PROTEIN TOLC"/>
    <property type="match status" value="1"/>
</dbReference>
<evidence type="ECO:0000313" key="10">
    <source>
        <dbReference type="Proteomes" id="UP000700732"/>
    </source>
</evidence>
<feature type="signal peptide" evidence="8">
    <location>
        <begin position="1"/>
        <end position="21"/>
    </location>
</feature>
<dbReference type="PANTHER" id="PTHR30026">
    <property type="entry name" value="OUTER MEMBRANE PROTEIN TOLC"/>
    <property type="match status" value="1"/>
</dbReference>
<feature type="chain" id="PRO_5045792607" evidence="8">
    <location>
        <begin position="22"/>
        <end position="448"/>
    </location>
</feature>
<accession>A0ABR6W9R1</accession>
<protein>
    <submittedName>
        <fullName evidence="9">Outer membrane protein TolC</fullName>
    </submittedName>
</protein>
<evidence type="ECO:0000256" key="1">
    <source>
        <dbReference type="ARBA" id="ARBA00004442"/>
    </source>
</evidence>
<name>A0ABR6W9R1_9BACT</name>
<dbReference type="SUPFAM" id="SSF56954">
    <property type="entry name" value="Outer membrane efflux proteins (OEP)"/>
    <property type="match status" value="1"/>
</dbReference>
<proteinExistence type="inferred from homology"/>
<keyword evidence="3" id="KW-0813">Transport</keyword>
<comment type="subcellular location">
    <subcellularLocation>
        <location evidence="1">Cell outer membrane</location>
    </subcellularLocation>
</comment>
<reference evidence="9 10" key="1">
    <citation type="submission" date="2019-06" db="EMBL/GenBank/DDBJ databases">
        <title>Spirosoma utsteinense sp. nov. isolated from Antarctic ice-free soils.</title>
        <authorList>
            <person name="Tahon G."/>
        </authorList>
    </citation>
    <scope>NUCLEOTIDE SEQUENCE [LARGE SCALE GENOMIC DNA]</scope>
    <source>
        <strain evidence="9 10">LMG 31447</strain>
    </source>
</reference>
<dbReference type="InterPro" id="IPR003423">
    <property type="entry name" value="OMP_efflux"/>
</dbReference>
<dbReference type="RefSeq" id="WP_186739045.1">
    <property type="nucleotide sequence ID" value="NZ_VFIA01000024.1"/>
</dbReference>
<keyword evidence="6" id="KW-0472">Membrane</keyword>
<evidence type="ECO:0000256" key="4">
    <source>
        <dbReference type="ARBA" id="ARBA00022452"/>
    </source>
</evidence>
<dbReference type="Proteomes" id="UP000700732">
    <property type="component" value="Unassembled WGS sequence"/>
</dbReference>
<comment type="caution">
    <text evidence="9">The sequence shown here is derived from an EMBL/GenBank/DDBJ whole genome shotgun (WGS) entry which is preliminary data.</text>
</comment>